<feature type="domain" description="DUF4982" evidence="7">
    <location>
        <begin position="616"/>
        <end position="673"/>
    </location>
</feature>
<evidence type="ECO:0000259" key="6">
    <source>
        <dbReference type="Pfam" id="PF02836"/>
    </source>
</evidence>
<dbReference type="InterPro" id="IPR051913">
    <property type="entry name" value="GH2_Domain-Containing"/>
</dbReference>
<dbReference type="SUPFAM" id="SSF49303">
    <property type="entry name" value="beta-Galactosidase/glucuronidase domain"/>
    <property type="match status" value="1"/>
</dbReference>
<evidence type="ECO:0000256" key="4">
    <source>
        <dbReference type="SAM" id="SignalP"/>
    </source>
</evidence>
<dbReference type="PRINTS" id="PR00132">
    <property type="entry name" value="GLHYDRLASE2"/>
</dbReference>
<dbReference type="InterPro" id="IPR006101">
    <property type="entry name" value="Glyco_hydro_2"/>
</dbReference>
<dbReference type="Pfam" id="PF18565">
    <property type="entry name" value="Glyco_hydro2_C5"/>
    <property type="match status" value="1"/>
</dbReference>
<name>A0A1H8IQ49_9BACT</name>
<evidence type="ECO:0000259" key="9">
    <source>
        <dbReference type="Pfam" id="PF22666"/>
    </source>
</evidence>
<feature type="domain" description="Glycoside hydrolase family 2 catalytic" evidence="6">
    <location>
        <begin position="304"/>
        <end position="459"/>
    </location>
</feature>
<sequence>MRLLTAIFLLISIYAQAQDSSRTQLFDAGWRFHRGGAQGADEPDFDDSQWRAIDLPHDWSIEDLPGTQSPFSPDAISQVSGGFTTGGTGWYRKTFTIPAAQKGKRVHLQFDGIYMNAEIWLNGKKLGKHPYGYTSFWYDATDRIKWNEKNVLAVKVRNEGENSRWYAGSGIYRHVWLQVMDPVHVAQWGTYITTPQVSAATAGVHINTTVLNEGAGTTSIKLVTRILNAKGKEVATANSTQSLSPKDTVTYNQDVAVARPELWSVTTPVLYTAVTSVYRDGQLVDQLQTPFGIRSITADAVNGFRLNGQPLKLKGGCVHHDNGPLGAKAYDRAEERKIEILKANGYNAIRCAHNPPSPAFLDACDRLGMLVIDEAFDAWTQGKNPDDYHLYFNDWWKKDIESMVYRDRNHPSIIMWSTGNEIPNREKPEVVSVARMLSDHIRTLDTTRFITCGVNGVTPDKDPFLATLDIAGYNYARDKYVTDHQRLPDRVIFATESLPLEAFDYWMGVTDHPWVIGDFVWTSFDYIGEASIGWLGYWQRQHFYPWNLAYCGDIDICGWKRPQSYYRDVLWKPGQVSVFVKPPQPSFPTNPNKVDWSHWEWHDVVPDWNWKGYEKQPLEVEVYSSCEQVELFLNNRSLGKQSTSRANKFTATFKVPYEAGTLEAIGYNGNKKINTAVLRTAATPVQLKLTADHNTMQANNQDLVYITVELLDASGVRDPKAENLVQFSITGPGTIVGVGNANPISTESYQLPQRKAWQGRCLVVVKATGGPGNVVLKAKAEGLKEGQVSVVVK</sequence>
<accession>A0A1H8IQ49</accession>
<dbReference type="AlphaFoldDB" id="A0A1H8IQ49"/>
<gene>
    <name evidence="10" type="ORF">SAMN04488505_11219</name>
</gene>
<dbReference type="GO" id="GO:0005975">
    <property type="term" value="P:carbohydrate metabolic process"/>
    <property type="evidence" value="ECO:0007669"/>
    <property type="project" value="InterPro"/>
</dbReference>
<feature type="signal peptide" evidence="4">
    <location>
        <begin position="1"/>
        <end position="17"/>
    </location>
</feature>
<keyword evidence="2" id="KW-0378">Hydrolase</keyword>
<dbReference type="STRING" id="573321.SAMN04488505_11219"/>
<evidence type="ECO:0000259" key="5">
    <source>
        <dbReference type="Pfam" id="PF00703"/>
    </source>
</evidence>
<feature type="chain" id="PRO_5011445962" evidence="4">
    <location>
        <begin position="18"/>
        <end position="793"/>
    </location>
</feature>
<dbReference type="Gene3D" id="2.60.40.10">
    <property type="entry name" value="Immunoglobulins"/>
    <property type="match status" value="3"/>
</dbReference>
<dbReference type="SUPFAM" id="SSF49785">
    <property type="entry name" value="Galactose-binding domain-like"/>
    <property type="match status" value="1"/>
</dbReference>
<dbReference type="OrthoDB" id="9801077at2"/>
<evidence type="ECO:0000259" key="8">
    <source>
        <dbReference type="Pfam" id="PF18565"/>
    </source>
</evidence>
<dbReference type="Gene3D" id="3.20.20.80">
    <property type="entry name" value="Glycosidases"/>
    <property type="match status" value="1"/>
</dbReference>
<proteinExistence type="inferred from homology"/>
<dbReference type="SUPFAM" id="SSF51445">
    <property type="entry name" value="(Trans)glycosidases"/>
    <property type="match status" value="1"/>
</dbReference>
<dbReference type="InterPro" id="IPR054593">
    <property type="entry name" value="Beta-mannosidase-like_N2"/>
</dbReference>
<dbReference type="InterPro" id="IPR032311">
    <property type="entry name" value="DUF4982"/>
</dbReference>
<dbReference type="Pfam" id="PF16355">
    <property type="entry name" value="DUF4982"/>
    <property type="match status" value="1"/>
</dbReference>
<evidence type="ECO:0000313" key="11">
    <source>
        <dbReference type="Proteomes" id="UP000198984"/>
    </source>
</evidence>
<evidence type="ECO:0000256" key="1">
    <source>
        <dbReference type="ARBA" id="ARBA00007401"/>
    </source>
</evidence>
<keyword evidence="4" id="KW-0732">Signal</keyword>
<feature type="domain" description="Glycoside hydrolase family 2 immunoglobulin-like beta-sandwich" evidence="5">
    <location>
        <begin position="191"/>
        <end position="294"/>
    </location>
</feature>
<dbReference type="Proteomes" id="UP000198984">
    <property type="component" value="Unassembled WGS sequence"/>
</dbReference>
<feature type="domain" description="Beta-mannosidase-like galactose-binding" evidence="9">
    <location>
        <begin position="90"/>
        <end position="160"/>
    </location>
</feature>
<dbReference type="Pfam" id="PF00703">
    <property type="entry name" value="Glyco_hydro_2"/>
    <property type="match status" value="1"/>
</dbReference>
<dbReference type="EMBL" id="FOBB01000012">
    <property type="protein sequence ID" value="SEN69798.1"/>
    <property type="molecule type" value="Genomic_DNA"/>
</dbReference>
<dbReference type="InterPro" id="IPR006103">
    <property type="entry name" value="Glyco_hydro_2_cat"/>
</dbReference>
<keyword evidence="11" id="KW-1185">Reference proteome</keyword>
<dbReference type="GO" id="GO:0004553">
    <property type="term" value="F:hydrolase activity, hydrolyzing O-glycosyl compounds"/>
    <property type="evidence" value="ECO:0007669"/>
    <property type="project" value="InterPro"/>
</dbReference>
<dbReference type="InterPro" id="IPR040605">
    <property type="entry name" value="Glyco_hydro2_dom5"/>
</dbReference>
<dbReference type="InterPro" id="IPR008979">
    <property type="entry name" value="Galactose-bd-like_sf"/>
</dbReference>
<dbReference type="InterPro" id="IPR013783">
    <property type="entry name" value="Ig-like_fold"/>
</dbReference>
<dbReference type="InterPro" id="IPR006102">
    <property type="entry name" value="Ig-like_GH2"/>
</dbReference>
<dbReference type="InterPro" id="IPR017853">
    <property type="entry name" value="GH"/>
</dbReference>
<dbReference type="InterPro" id="IPR036156">
    <property type="entry name" value="Beta-gal/glucu_dom_sf"/>
</dbReference>
<evidence type="ECO:0000259" key="7">
    <source>
        <dbReference type="Pfam" id="PF16355"/>
    </source>
</evidence>
<organism evidence="10 11">
    <name type="scientific">Chitinophaga rupis</name>
    <dbReference type="NCBI Taxonomy" id="573321"/>
    <lineage>
        <taxon>Bacteria</taxon>
        <taxon>Pseudomonadati</taxon>
        <taxon>Bacteroidota</taxon>
        <taxon>Chitinophagia</taxon>
        <taxon>Chitinophagales</taxon>
        <taxon>Chitinophagaceae</taxon>
        <taxon>Chitinophaga</taxon>
    </lineage>
</organism>
<protein>
    <submittedName>
        <fullName evidence="10">Beta-galactosidase</fullName>
    </submittedName>
</protein>
<dbReference type="Pfam" id="PF22666">
    <property type="entry name" value="Glyco_hydro_2_N2"/>
    <property type="match status" value="1"/>
</dbReference>
<dbReference type="PANTHER" id="PTHR42732">
    <property type="entry name" value="BETA-GALACTOSIDASE"/>
    <property type="match status" value="1"/>
</dbReference>
<reference evidence="10 11" key="1">
    <citation type="submission" date="2016-10" db="EMBL/GenBank/DDBJ databases">
        <authorList>
            <person name="de Groot N.N."/>
        </authorList>
    </citation>
    <scope>NUCLEOTIDE SEQUENCE [LARGE SCALE GENOMIC DNA]</scope>
    <source>
        <strain evidence="10 11">DSM 21039</strain>
    </source>
</reference>
<dbReference type="Gene3D" id="2.60.120.260">
    <property type="entry name" value="Galactose-binding domain-like"/>
    <property type="match status" value="1"/>
</dbReference>
<keyword evidence="3" id="KW-0326">Glycosidase</keyword>
<evidence type="ECO:0000256" key="3">
    <source>
        <dbReference type="ARBA" id="ARBA00023295"/>
    </source>
</evidence>
<comment type="similarity">
    <text evidence="1">Belongs to the glycosyl hydrolase 2 family.</text>
</comment>
<dbReference type="RefSeq" id="WP_089920568.1">
    <property type="nucleotide sequence ID" value="NZ_FOBB01000012.1"/>
</dbReference>
<dbReference type="PANTHER" id="PTHR42732:SF1">
    <property type="entry name" value="BETA-MANNOSIDASE"/>
    <property type="match status" value="1"/>
</dbReference>
<feature type="domain" description="Glycoside hydrolase family 2" evidence="8">
    <location>
        <begin position="687"/>
        <end position="788"/>
    </location>
</feature>
<dbReference type="Pfam" id="PF02836">
    <property type="entry name" value="Glyco_hydro_2_C"/>
    <property type="match status" value="1"/>
</dbReference>
<evidence type="ECO:0000313" key="10">
    <source>
        <dbReference type="EMBL" id="SEN69798.1"/>
    </source>
</evidence>
<dbReference type="PROSITE" id="PS00608">
    <property type="entry name" value="GLYCOSYL_HYDROL_F2_2"/>
    <property type="match status" value="1"/>
</dbReference>
<dbReference type="InterPro" id="IPR023232">
    <property type="entry name" value="Glyco_hydro_2_AS"/>
</dbReference>
<evidence type="ECO:0000256" key="2">
    <source>
        <dbReference type="ARBA" id="ARBA00022801"/>
    </source>
</evidence>